<comment type="similarity">
    <text evidence="1 2">Belongs to the enoyl-CoA hydratase/isomerase family.</text>
</comment>
<dbReference type="EMBL" id="JAGKTC010000001">
    <property type="protein sequence ID" value="MBP3984286.1"/>
    <property type="molecule type" value="Genomic_DNA"/>
</dbReference>
<dbReference type="CDD" id="cd06558">
    <property type="entry name" value="crotonase-like"/>
    <property type="match status" value="1"/>
</dbReference>
<protein>
    <submittedName>
        <fullName evidence="3">Enoyl-CoA hydratase/isomerase family protein</fullName>
    </submittedName>
</protein>
<dbReference type="GO" id="GO:0006635">
    <property type="term" value="P:fatty acid beta-oxidation"/>
    <property type="evidence" value="ECO:0007669"/>
    <property type="project" value="TreeGrafter"/>
</dbReference>
<dbReference type="Gene3D" id="3.90.226.10">
    <property type="entry name" value="2-enoyl-CoA Hydratase, Chain A, domain 1"/>
    <property type="match status" value="1"/>
</dbReference>
<evidence type="ECO:0000313" key="4">
    <source>
        <dbReference type="Proteomes" id="UP000673447"/>
    </source>
</evidence>
<name>A0A941ATL6_9GAMM</name>
<reference evidence="3" key="1">
    <citation type="journal article" date="2016" name="Int. J. Syst. Evol. Microbiol.">
        <title>Pseudoxanthomonas helianthi sp. nov., isolated from roots of Jerusalem artichoke (Helianthus tuberosus).</title>
        <authorList>
            <person name="Kittiwongwattana C."/>
            <person name="Thawai C."/>
        </authorList>
    </citation>
    <scope>NUCLEOTIDE SEQUENCE</scope>
    <source>
        <strain evidence="3">110414</strain>
    </source>
</reference>
<keyword evidence="4" id="KW-1185">Reference proteome</keyword>
<dbReference type="GO" id="GO:0003824">
    <property type="term" value="F:catalytic activity"/>
    <property type="evidence" value="ECO:0007669"/>
    <property type="project" value="InterPro"/>
</dbReference>
<evidence type="ECO:0000256" key="2">
    <source>
        <dbReference type="RuleBase" id="RU003707"/>
    </source>
</evidence>
<organism evidence="3 4">
    <name type="scientific">Pseudoxanthomonas helianthi</name>
    <dbReference type="NCBI Taxonomy" id="1453541"/>
    <lineage>
        <taxon>Bacteria</taxon>
        <taxon>Pseudomonadati</taxon>
        <taxon>Pseudomonadota</taxon>
        <taxon>Gammaproteobacteria</taxon>
        <taxon>Lysobacterales</taxon>
        <taxon>Lysobacteraceae</taxon>
        <taxon>Pseudoxanthomonas</taxon>
    </lineage>
</organism>
<dbReference type="PANTHER" id="PTHR11941">
    <property type="entry name" value="ENOYL-COA HYDRATASE-RELATED"/>
    <property type="match status" value="1"/>
</dbReference>
<comment type="caution">
    <text evidence="3">The sequence shown here is derived from an EMBL/GenBank/DDBJ whole genome shotgun (WGS) entry which is preliminary data.</text>
</comment>
<accession>A0A941ATL6</accession>
<dbReference type="AlphaFoldDB" id="A0A941ATL6"/>
<dbReference type="InterPro" id="IPR001753">
    <property type="entry name" value="Enoyl-CoA_hydra/iso"/>
</dbReference>
<dbReference type="Pfam" id="PF00378">
    <property type="entry name" value="ECH_1"/>
    <property type="match status" value="1"/>
</dbReference>
<dbReference type="Gene3D" id="6.20.390.30">
    <property type="match status" value="1"/>
</dbReference>
<dbReference type="Proteomes" id="UP000673447">
    <property type="component" value="Unassembled WGS sequence"/>
</dbReference>
<sequence length="302" mass="33600">MNMLAPLSAVPSASRAPSRVSAHVRQLAEKTLWVMMNPNPETSVQNFTPDIVEEFSALIETLKHSPETFGGLPPSAPAYAVIQSSHPAYFSQGGDLSFFLDCIRRRDAKQLYDYSIGCLDVLHGWSTKFKDSMTTIALVEGRALGGGFELALSADYLVATEGSSFGFPEIMFGLFPCTGAMGLLTQRVSPRVAERMMTNKRIYTARELFDMGIVDEICQDGEGALAVERFVENHAKRRKSRLKVQQARQRFAGLDYEEGVQVVEDWVEVAMQLSPDEIRSMEMLIMMQQSELQAAREDRLAA</sequence>
<dbReference type="InterPro" id="IPR029045">
    <property type="entry name" value="ClpP/crotonase-like_dom_sf"/>
</dbReference>
<dbReference type="SUPFAM" id="SSF52096">
    <property type="entry name" value="ClpP/crotonase"/>
    <property type="match status" value="1"/>
</dbReference>
<dbReference type="NCBIfam" id="NF006452">
    <property type="entry name" value="PRK08788.1"/>
    <property type="match status" value="1"/>
</dbReference>
<evidence type="ECO:0000313" key="3">
    <source>
        <dbReference type="EMBL" id="MBP3984286.1"/>
    </source>
</evidence>
<dbReference type="PROSITE" id="PS00166">
    <property type="entry name" value="ENOYL_COA_HYDRATASE"/>
    <property type="match status" value="1"/>
</dbReference>
<evidence type="ECO:0000256" key="1">
    <source>
        <dbReference type="ARBA" id="ARBA00005254"/>
    </source>
</evidence>
<proteinExistence type="inferred from homology"/>
<reference evidence="3" key="2">
    <citation type="submission" date="2021-03" db="EMBL/GenBank/DDBJ databases">
        <authorList>
            <person name="Cao W."/>
        </authorList>
    </citation>
    <scope>NUCLEOTIDE SEQUENCE</scope>
    <source>
        <strain evidence="3">110414</strain>
    </source>
</reference>
<gene>
    <name evidence="3" type="ORF">J5837_07575</name>
</gene>
<dbReference type="RefSeq" id="WP_210536057.1">
    <property type="nucleotide sequence ID" value="NZ_JAGKTC010000001.1"/>
</dbReference>
<dbReference type="InterPro" id="IPR018376">
    <property type="entry name" value="Enoyl-CoA_hyd/isom_CS"/>
</dbReference>
<dbReference type="PANTHER" id="PTHR11941:SF54">
    <property type="entry name" value="ENOYL-COA HYDRATASE, MITOCHONDRIAL"/>
    <property type="match status" value="1"/>
</dbReference>